<reference evidence="3" key="2">
    <citation type="journal article" date="2021" name="PeerJ">
        <title>Extensive microbial diversity within the chicken gut microbiome revealed by metagenomics and culture.</title>
        <authorList>
            <person name="Gilroy R."/>
            <person name="Ravi A."/>
            <person name="Getino M."/>
            <person name="Pursley I."/>
            <person name="Horton D.L."/>
            <person name="Alikhan N.F."/>
            <person name="Baker D."/>
            <person name="Gharbi K."/>
            <person name="Hall N."/>
            <person name="Watson M."/>
            <person name="Adriaenssens E.M."/>
            <person name="Foster-Nyarko E."/>
            <person name="Jarju S."/>
            <person name="Secka A."/>
            <person name="Antonio M."/>
            <person name="Oren A."/>
            <person name="Chaudhuri R.R."/>
            <person name="La Ragione R."/>
            <person name="Hildebrand F."/>
            <person name="Pallen M.J."/>
        </authorList>
    </citation>
    <scope>NUCLEOTIDE SEQUENCE</scope>
    <source>
        <strain evidence="3">6919</strain>
    </source>
</reference>
<sequence>MQRAYFQLVKSRVEEPRKFIQVLYGPRQVGKTTLIKQVLSAINIPYLFATADDIIGTDSMWLRNLWDRARLLQKKEGREVVLAVDEVQKVQNWSEVVKKEWDMDSFNDIPIKLVILGSSSLLIQQGLTESLSGRFEAVYIDHWSYKEMYDAFGLSLNEYIWFGGYPGAASLISDETRWKRYVKNSLIDTSLSKDILMLTRVDKPALLRRLFEIGCSYSAQILSLTKIQGELMEKGNITTLSNYLSLLETAGLLCGLEKYSGDIIRKRSSKPKFQVFNNALLSAQCEQTFSEALTDGKLWGRFFESAVGTHLLNKSYTEDYDLYYWNENSMEVDYVLQKGSKVVAVEVKSGKDSSNSGMDVFRSKFHPSASFIVGTDGISIEEFLCTNPSDLF</sequence>
<dbReference type="InterPro" id="IPR041682">
    <property type="entry name" value="AAA_14"/>
</dbReference>
<dbReference type="SUPFAM" id="SSF52980">
    <property type="entry name" value="Restriction endonuclease-like"/>
    <property type="match status" value="1"/>
</dbReference>
<dbReference type="SUPFAM" id="SSF52540">
    <property type="entry name" value="P-loop containing nucleoside triphosphate hydrolases"/>
    <property type="match status" value="1"/>
</dbReference>
<dbReference type="PANTHER" id="PTHR43566:SF1">
    <property type="entry name" value="AAA+ ATPASE DOMAIN-CONTAINING PROTEIN"/>
    <property type="match status" value="1"/>
</dbReference>
<accession>A0A9D9NKQ2</accession>
<protein>
    <submittedName>
        <fullName evidence="3">ATP-binding protein</fullName>
    </submittedName>
</protein>
<dbReference type="GO" id="GO:0005524">
    <property type="term" value="F:ATP binding"/>
    <property type="evidence" value="ECO:0007669"/>
    <property type="project" value="UniProtKB-KW"/>
</dbReference>
<dbReference type="InterPro" id="IPR025420">
    <property type="entry name" value="DUF4143"/>
</dbReference>
<organism evidence="3 4">
    <name type="scientific">Candidatus Limisoma faecipullorum</name>
    <dbReference type="NCBI Taxonomy" id="2840854"/>
    <lineage>
        <taxon>Bacteria</taxon>
        <taxon>Pseudomonadati</taxon>
        <taxon>Bacteroidota</taxon>
        <taxon>Bacteroidia</taxon>
        <taxon>Bacteroidales</taxon>
        <taxon>Candidatus Limisoma</taxon>
    </lineage>
</organism>
<gene>
    <name evidence="3" type="ORF">IAB88_09845</name>
</gene>
<dbReference type="Pfam" id="PF13173">
    <property type="entry name" value="AAA_14"/>
    <property type="match status" value="1"/>
</dbReference>
<dbReference type="EMBL" id="JADIMC010000117">
    <property type="protein sequence ID" value="MBO8477274.1"/>
    <property type="molecule type" value="Genomic_DNA"/>
</dbReference>
<reference evidence="3" key="1">
    <citation type="submission" date="2020-10" db="EMBL/GenBank/DDBJ databases">
        <authorList>
            <person name="Gilroy R."/>
        </authorList>
    </citation>
    <scope>NUCLEOTIDE SEQUENCE</scope>
    <source>
        <strain evidence="3">6919</strain>
    </source>
</reference>
<evidence type="ECO:0000259" key="1">
    <source>
        <dbReference type="Pfam" id="PF13173"/>
    </source>
</evidence>
<feature type="domain" description="AAA" evidence="1">
    <location>
        <begin position="20"/>
        <end position="148"/>
    </location>
</feature>
<proteinExistence type="predicted"/>
<dbReference type="AlphaFoldDB" id="A0A9D9NKQ2"/>
<keyword evidence="3" id="KW-0067">ATP-binding</keyword>
<dbReference type="Proteomes" id="UP000823598">
    <property type="component" value="Unassembled WGS sequence"/>
</dbReference>
<dbReference type="PANTHER" id="PTHR43566">
    <property type="entry name" value="CONSERVED PROTEIN"/>
    <property type="match status" value="1"/>
</dbReference>
<comment type="caution">
    <text evidence="3">The sequence shown here is derived from an EMBL/GenBank/DDBJ whole genome shotgun (WGS) entry which is preliminary data.</text>
</comment>
<evidence type="ECO:0000259" key="2">
    <source>
        <dbReference type="Pfam" id="PF13635"/>
    </source>
</evidence>
<feature type="domain" description="DUF4143" evidence="2">
    <location>
        <begin position="193"/>
        <end position="350"/>
    </location>
</feature>
<keyword evidence="3" id="KW-0547">Nucleotide-binding</keyword>
<evidence type="ECO:0000313" key="4">
    <source>
        <dbReference type="Proteomes" id="UP000823598"/>
    </source>
</evidence>
<dbReference type="Gene3D" id="3.40.50.300">
    <property type="entry name" value="P-loop containing nucleotide triphosphate hydrolases"/>
    <property type="match status" value="1"/>
</dbReference>
<name>A0A9D9NKQ2_9BACT</name>
<evidence type="ECO:0000313" key="3">
    <source>
        <dbReference type="EMBL" id="MBO8477274.1"/>
    </source>
</evidence>
<dbReference type="Pfam" id="PF13635">
    <property type="entry name" value="DUF4143"/>
    <property type="match status" value="1"/>
</dbReference>
<dbReference type="InterPro" id="IPR027417">
    <property type="entry name" value="P-loop_NTPase"/>
</dbReference>
<dbReference type="InterPro" id="IPR011335">
    <property type="entry name" value="Restrct_endonuc-II-like"/>
</dbReference>